<sequence length="82" mass="9457">MQVAEKSESQLDQRVCPNCGESCEKENETVFVNGQEFCVCCNSNIETCYTEEGLTNDFYSDSIKNDNAFAEFFDERRYLNPE</sequence>
<evidence type="ECO:0000313" key="1">
    <source>
        <dbReference type="EMBL" id="SVA20688.1"/>
    </source>
</evidence>
<accession>A0A381TZ07</accession>
<dbReference type="AlphaFoldDB" id="A0A381TZ07"/>
<reference evidence="1" key="1">
    <citation type="submission" date="2018-05" db="EMBL/GenBank/DDBJ databases">
        <authorList>
            <person name="Lanie J.A."/>
            <person name="Ng W.-L."/>
            <person name="Kazmierczak K.M."/>
            <person name="Andrzejewski T.M."/>
            <person name="Davidsen T.M."/>
            <person name="Wayne K.J."/>
            <person name="Tettelin H."/>
            <person name="Glass J.I."/>
            <person name="Rusch D."/>
            <person name="Podicherti R."/>
            <person name="Tsui H.-C.T."/>
            <person name="Winkler M.E."/>
        </authorList>
    </citation>
    <scope>NUCLEOTIDE SEQUENCE</scope>
</reference>
<organism evidence="1">
    <name type="scientific">marine metagenome</name>
    <dbReference type="NCBI Taxonomy" id="408172"/>
    <lineage>
        <taxon>unclassified sequences</taxon>
        <taxon>metagenomes</taxon>
        <taxon>ecological metagenomes</taxon>
    </lineage>
</organism>
<gene>
    <name evidence="1" type="ORF">METZ01_LOCUS73542</name>
</gene>
<protein>
    <submittedName>
        <fullName evidence="1">Uncharacterized protein</fullName>
    </submittedName>
</protein>
<name>A0A381TZ07_9ZZZZ</name>
<proteinExistence type="predicted"/>
<dbReference type="EMBL" id="UINC01005338">
    <property type="protein sequence ID" value="SVA20688.1"/>
    <property type="molecule type" value="Genomic_DNA"/>
</dbReference>